<comment type="caution">
    <text evidence="3">The sequence shown here is derived from an EMBL/GenBank/DDBJ whole genome shotgun (WGS) entry which is preliminary data.</text>
</comment>
<protein>
    <submittedName>
        <fullName evidence="3">YARHG domain-containing protein</fullName>
    </submittedName>
</protein>
<feature type="signal peptide" evidence="1">
    <location>
        <begin position="1"/>
        <end position="21"/>
    </location>
</feature>
<proteinExistence type="predicted"/>
<feature type="domain" description="YARHG" evidence="2">
    <location>
        <begin position="167"/>
        <end position="249"/>
    </location>
</feature>
<evidence type="ECO:0000313" key="3">
    <source>
        <dbReference type="EMBL" id="MCW3786891.1"/>
    </source>
</evidence>
<feature type="chain" id="PRO_5041957157" evidence="1">
    <location>
        <begin position="22"/>
        <end position="250"/>
    </location>
</feature>
<name>A0AAE3M4M7_9BACT</name>
<evidence type="ECO:0000256" key="1">
    <source>
        <dbReference type="SAM" id="SignalP"/>
    </source>
</evidence>
<dbReference type="InterPro" id="IPR025582">
    <property type="entry name" value="YARHG_dom"/>
</dbReference>
<dbReference type="AlphaFoldDB" id="A0AAE3M4M7"/>
<keyword evidence="4" id="KW-1185">Reference proteome</keyword>
<evidence type="ECO:0000313" key="4">
    <source>
        <dbReference type="Proteomes" id="UP001209229"/>
    </source>
</evidence>
<dbReference type="RefSeq" id="WP_301190455.1">
    <property type="nucleotide sequence ID" value="NZ_JAPDPJ010000020.1"/>
</dbReference>
<dbReference type="EMBL" id="JAPDPJ010000020">
    <property type="protein sequence ID" value="MCW3786891.1"/>
    <property type="molecule type" value="Genomic_DNA"/>
</dbReference>
<dbReference type="Pfam" id="PF13308">
    <property type="entry name" value="YARHG"/>
    <property type="match status" value="1"/>
</dbReference>
<evidence type="ECO:0000259" key="2">
    <source>
        <dbReference type="SMART" id="SM01324"/>
    </source>
</evidence>
<dbReference type="SMART" id="SM01324">
    <property type="entry name" value="YARHG"/>
    <property type="match status" value="1"/>
</dbReference>
<accession>A0AAE3M4M7</accession>
<gene>
    <name evidence="3" type="ORF">OM075_10460</name>
</gene>
<dbReference type="InterPro" id="IPR038434">
    <property type="entry name" value="YARHG_sf"/>
</dbReference>
<organism evidence="3 4">
    <name type="scientific">Plebeiibacterium sediminum</name>
    <dbReference type="NCBI Taxonomy" id="2992112"/>
    <lineage>
        <taxon>Bacteria</taxon>
        <taxon>Pseudomonadati</taxon>
        <taxon>Bacteroidota</taxon>
        <taxon>Bacteroidia</taxon>
        <taxon>Marinilabiliales</taxon>
        <taxon>Marinilabiliaceae</taxon>
        <taxon>Plebeiibacterium</taxon>
    </lineage>
</organism>
<dbReference type="Proteomes" id="UP001209229">
    <property type="component" value="Unassembled WGS sequence"/>
</dbReference>
<sequence length="250" mass="29583">MKLRYIIPLVIILMNNILGFAQDAEDQISIVPANFPTDYIVKEYCPSCETPDSLIFYPDRTFIISLGGIEEHQKHYELGIWKKEGNLIKIDIYKKIGIRPIGEPTNPEVSYADNPDDYFVYNEYVPYEEWISKTRIFDIESLSNFDIAIDTCNKATQITIDVPKYLIKGNYKIASCRLLKKEDLECLTQRDLRLMRNEIFARYHYEFKSPDLQKYFLNQKWYRGYTTHVDRFLTDIEKKNIKLITDLENK</sequence>
<reference evidence="3" key="1">
    <citation type="submission" date="2022-10" db="EMBL/GenBank/DDBJ databases">
        <authorList>
            <person name="Yu W.X."/>
        </authorList>
    </citation>
    <scope>NUCLEOTIDE SEQUENCE</scope>
    <source>
        <strain evidence="3">AAT</strain>
    </source>
</reference>
<keyword evidence="1" id="KW-0732">Signal</keyword>
<dbReference type="Gene3D" id="1.20.58.1690">
    <property type="match status" value="1"/>
</dbReference>